<evidence type="ECO:0000313" key="2">
    <source>
        <dbReference type="Proteomes" id="UP000256884"/>
    </source>
</evidence>
<comment type="caution">
    <text evidence="1">The sequence shown here is derived from an EMBL/GenBank/DDBJ whole genome shotgun (WGS) entry which is preliminary data.</text>
</comment>
<organism evidence="1 2">
    <name type="scientific">Tenacibaculum gallaicum</name>
    <dbReference type="NCBI Taxonomy" id="561505"/>
    <lineage>
        <taxon>Bacteria</taxon>
        <taxon>Pseudomonadati</taxon>
        <taxon>Bacteroidota</taxon>
        <taxon>Flavobacteriia</taxon>
        <taxon>Flavobacteriales</taxon>
        <taxon>Flavobacteriaceae</taxon>
        <taxon>Tenacibaculum</taxon>
    </lineage>
</organism>
<dbReference type="EMBL" id="QUNS01000007">
    <property type="protein sequence ID" value="REH46501.1"/>
    <property type="molecule type" value="Genomic_DNA"/>
</dbReference>
<dbReference type="RefSeq" id="WP_115901733.1">
    <property type="nucleotide sequence ID" value="NZ_QUNS01000007.1"/>
</dbReference>
<protein>
    <submittedName>
        <fullName evidence="1">Uncharacterized protein</fullName>
    </submittedName>
</protein>
<dbReference type="AlphaFoldDB" id="A0A3E0HJA6"/>
<name>A0A3E0HJA6_9FLAO</name>
<reference evidence="1 2" key="1">
    <citation type="submission" date="2018-08" db="EMBL/GenBank/DDBJ databases">
        <title>Genomic Encyclopedia of Type Strains, Phase IV (KMG-IV): sequencing the most valuable type-strain genomes for metagenomic binning, comparative biology and taxonomic classification.</title>
        <authorList>
            <person name="Goeker M."/>
        </authorList>
    </citation>
    <scope>NUCLEOTIDE SEQUENCE [LARGE SCALE GENOMIC DNA]</scope>
    <source>
        <strain evidence="1 2">DSM 18841</strain>
    </source>
</reference>
<gene>
    <name evidence="1" type="ORF">C7448_10761</name>
</gene>
<keyword evidence="2" id="KW-1185">Reference proteome</keyword>
<evidence type="ECO:0000313" key="1">
    <source>
        <dbReference type="EMBL" id="REH46501.1"/>
    </source>
</evidence>
<dbReference type="Proteomes" id="UP000256884">
    <property type="component" value="Unassembled WGS sequence"/>
</dbReference>
<proteinExistence type="predicted"/>
<accession>A0A3E0HJA6</accession>
<sequence length="83" mass="9818">MVEKTFDYKRKVTHTEYKHGDKKVKKGGFSRMLSMQITHNKEVVSKNHVNSENFPYANDKFLQTPTAPKILPIWGGEFFYYFL</sequence>